<proteinExistence type="predicted"/>
<reference evidence="4" key="1">
    <citation type="submission" date="2021-06" db="EMBL/GenBank/DDBJ databases">
        <title>Genome Sequence of Mortierella hyaline Strain SCG-10, a Cold-Adapted, Nitrate-Reducing Fungus Isolated from Soil in Minnesota, USA.</title>
        <authorList>
            <person name="Aldossari N."/>
        </authorList>
    </citation>
    <scope>NUCLEOTIDE SEQUENCE</scope>
    <source>
        <strain evidence="4">SCG-10</strain>
    </source>
</reference>
<dbReference type="GO" id="GO:0005524">
    <property type="term" value="F:ATP binding"/>
    <property type="evidence" value="ECO:0007669"/>
    <property type="project" value="UniProtKB-KW"/>
</dbReference>
<accession>A0A9P7XVG2</accession>
<keyword evidence="1" id="KW-0547">Nucleotide-binding</keyword>
<gene>
    <name evidence="4" type="ORF">KI688_011468</name>
</gene>
<dbReference type="SUPFAM" id="SSF56801">
    <property type="entry name" value="Acetyl-CoA synthetase-like"/>
    <property type="match status" value="1"/>
</dbReference>
<dbReference type="AlphaFoldDB" id="A0A9P7XVG2"/>
<organism evidence="4 5">
    <name type="scientific">Linnemannia hyalina</name>
    <dbReference type="NCBI Taxonomy" id="64524"/>
    <lineage>
        <taxon>Eukaryota</taxon>
        <taxon>Fungi</taxon>
        <taxon>Fungi incertae sedis</taxon>
        <taxon>Mucoromycota</taxon>
        <taxon>Mortierellomycotina</taxon>
        <taxon>Mortierellomycetes</taxon>
        <taxon>Mortierellales</taxon>
        <taxon>Mortierellaceae</taxon>
        <taxon>Linnemannia</taxon>
    </lineage>
</organism>
<dbReference type="EMBL" id="JAHRHY010000007">
    <property type="protein sequence ID" value="KAG9067877.1"/>
    <property type="molecule type" value="Genomic_DNA"/>
</dbReference>
<dbReference type="GO" id="GO:0005783">
    <property type="term" value="C:endoplasmic reticulum"/>
    <property type="evidence" value="ECO:0007669"/>
    <property type="project" value="TreeGrafter"/>
</dbReference>
<dbReference type="InterPro" id="IPR042099">
    <property type="entry name" value="ANL_N_sf"/>
</dbReference>
<keyword evidence="5" id="KW-1185">Reference proteome</keyword>
<dbReference type="PROSITE" id="PS00455">
    <property type="entry name" value="AMP_BINDING"/>
    <property type="match status" value="1"/>
</dbReference>
<dbReference type="OrthoDB" id="1700726at2759"/>
<name>A0A9P7XVG2_9FUNG</name>
<dbReference type="GO" id="GO:0016020">
    <property type="term" value="C:membrane"/>
    <property type="evidence" value="ECO:0007669"/>
    <property type="project" value="TreeGrafter"/>
</dbReference>
<sequence length="707" mass="77468">MAATDVDIQAVELPGTRRPGQTGIYRRKGFEDALLAIPPSRPHIKTIYDAFQHGLRVSPNEAALGRRIFDPVTKTYGGYIWQTYTEVGDRITRFGSGLVKIHQDAFGLSHVAQKFAVGIWAINRPEWTITSEGSEWRSEKMIGEDNTERDACSAYNLFSVGLYDTLGPEAVTYGINHSESSVVVTSVDHVATLLNDADKMPGMKVIISMDSFDAEKPQPGATNTGSILRTYAQDKGVLLYDWAEVEAIGIKYGRKHTPATPDDIYTICYTSGTTGLPKGAILTHRNMNAVLASADATTPMSPSDTLISFLPLPHVFGRLMEIFAFSAGGRIGYSTGDQLRLLEDIGQLKPTIFPAVPRLLNRVYAKVYAATIEAPGLTGTLARRGLATKLANLEAGKGFLHPLWDRILFSKVKQAIGGNVRLMLTASAPISAEILSFIRVAFCCEVVEAYGQTEGSGAATNTNSNERVAGHVGPPNACNEIKLVDVPELNYFATDKPHPRGEICVRGPSVIPGYLKDEVKTKETIDEEGWLHSGDIGIIGSNGVITVIDRKKNVFKLSQGEYIAAENIEGKIQARIPFIQQILVHGDSTESCLVAIIVPEPDTFVPFVNKVLGGVNLALENVADYKRICSDPKLRQVVLQELNKVAKDIGLRGFEIPKAILIEPEAFTVENDKMTPTFKIKRHPVVQEYRERLNTLYAELRSKESKL</sequence>
<comment type="caution">
    <text evidence="4">The sequence shown here is derived from an EMBL/GenBank/DDBJ whole genome shotgun (WGS) entry which is preliminary data.</text>
</comment>
<feature type="domain" description="AMP-dependent synthetase/ligase" evidence="3">
    <location>
        <begin position="151"/>
        <end position="515"/>
    </location>
</feature>
<dbReference type="PANTHER" id="PTHR43272">
    <property type="entry name" value="LONG-CHAIN-FATTY-ACID--COA LIGASE"/>
    <property type="match status" value="1"/>
</dbReference>
<evidence type="ECO:0000256" key="1">
    <source>
        <dbReference type="ARBA" id="ARBA00022741"/>
    </source>
</evidence>
<evidence type="ECO:0000313" key="5">
    <source>
        <dbReference type="Proteomes" id="UP000707451"/>
    </source>
</evidence>
<dbReference type="Pfam" id="PF00501">
    <property type="entry name" value="AMP-binding"/>
    <property type="match status" value="1"/>
</dbReference>
<evidence type="ECO:0000259" key="3">
    <source>
        <dbReference type="Pfam" id="PF00501"/>
    </source>
</evidence>
<dbReference type="Proteomes" id="UP000707451">
    <property type="component" value="Unassembled WGS sequence"/>
</dbReference>
<keyword evidence="2" id="KW-0067">ATP-binding</keyword>
<dbReference type="PANTHER" id="PTHR43272:SF33">
    <property type="entry name" value="AMP-BINDING DOMAIN-CONTAINING PROTEIN-RELATED"/>
    <property type="match status" value="1"/>
</dbReference>
<protein>
    <recommendedName>
        <fullName evidence="3">AMP-dependent synthetase/ligase domain-containing protein</fullName>
    </recommendedName>
</protein>
<evidence type="ECO:0000256" key="2">
    <source>
        <dbReference type="ARBA" id="ARBA00022840"/>
    </source>
</evidence>
<dbReference type="GO" id="GO:0004467">
    <property type="term" value="F:long-chain fatty acid-CoA ligase activity"/>
    <property type="evidence" value="ECO:0007669"/>
    <property type="project" value="TreeGrafter"/>
</dbReference>
<dbReference type="InterPro" id="IPR000873">
    <property type="entry name" value="AMP-dep_synth/lig_dom"/>
</dbReference>
<dbReference type="InterPro" id="IPR020845">
    <property type="entry name" value="AMP-binding_CS"/>
</dbReference>
<evidence type="ECO:0000313" key="4">
    <source>
        <dbReference type="EMBL" id="KAG9067877.1"/>
    </source>
</evidence>
<dbReference type="Gene3D" id="3.40.50.12780">
    <property type="entry name" value="N-terminal domain of ligase-like"/>
    <property type="match status" value="1"/>
</dbReference>